<dbReference type="GO" id="GO:0005886">
    <property type="term" value="C:plasma membrane"/>
    <property type="evidence" value="ECO:0007669"/>
    <property type="project" value="UniProtKB-SubCell"/>
</dbReference>
<evidence type="ECO:0000256" key="1">
    <source>
        <dbReference type="ARBA" id="ARBA00004141"/>
    </source>
</evidence>
<feature type="transmembrane region" description="Helical" evidence="8">
    <location>
        <begin position="261"/>
        <end position="283"/>
    </location>
</feature>
<dbReference type="InterPro" id="IPR001905">
    <property type="entry name" value="Ammonium_transpt"/>
</dbReference>
<dbReference type="PANTHER" id="PTHR11730">
    <property type="entry name" value="AMMONIUM TRANSPORTER"/>
    <property type="match status" value="1"/>
</dbReference>
<dbReference type="SUPFAM" id="SSF111352">
    <property type="entry name" value="Ammonium transporter"/>
    <property type="match status" value="1"/>
</dbReference>
<organism evidence="10">
    <name type="scientific">Mucochytrium quahogii</name>
    <dbReference type="NCBI Taxonomy" id="96639"/>
    <lineage>
        <taxon>Eukaryota</taxon>
        <taxon>Sar</taxon>
        <taxon>Stramenopiles</taxon>
        <taxon>Bigyra</taxon>
        <taxon>Labyrinthulomycetes</taxon>
        <taxon>Thraustochytrida</taxon>
        <taxon>Thraustochytriidae</taxon>
        <taxon>Mucochytrium</taxon>
    </lineage>
</organism>
<sequence>MLDCTQFKNDTQLTAMCNMVNENQTNDAVDLNGFFVIWAAVLVFFMHVGFAMLSAGAVRAKNATNILMCILLDACMCAIAWWAAGYGFAYGEDKGRFIGSSYFAGMGMGGEYTYAKWFFQYAFAATAATIVSGAVAERQKFESYLSISLILSIWVYPVAVHWVWGGGFLTIGGDGLFGCGVVDHGGDGPVHLLGGLAGAIGSKVIGPRLGRFDANGKPVPIRGHSTPLATLGTFILWVGWFGFNGGSFGEILGNGVVMERAVVNTLLASATGAITSLLVSSLLKRGRDWDISVALNGTLAGLVGITSGCSVVETWGALVIGAISGAVYVACSIATIQVFHIDDPLDASAVHFGCGAMGLILTGFFADPAYVQRLSSDFTSENKPTYAGVFYGGDGSLLAAQVVEILVISGWVTVFMLPYFMLLKKTGKLRISPKYEQDGMDASVHQGEAYPNEEVRNSLFLIQAPNAPIVKQVGDQELPCSV</sequence>
<feature type="transmembrane region" description="Helical" evidence="8">
    <location>
        <begin position="118"/>
        <end position="136"/>
    </location>
</feature>
<gene>
    <name evidence="10" type="ORF">QSP1433_LOCUS10977</name>
</gene>
<feature type="transmembrane region" description="Helical" evidence="8">
    <location>
        <begin position="228"/>
        <end position="249"/>
    </location>
</feature>
<feature type="transmembrane region" description="Helical" evidence="8">
    <location>
        <begin position="348"/>
        <end position="366"/>
    </location>
</feature>
<reference evidence="10" key="1">
    <citation type="submission" date="2021-01" db="EMBL/GenBank/DDBJ databases">
        <authorList>
            <person name="Corre E."/>
            <person name="Pelletier E."/>
            <person name="Niang G."/>
            <person name="Scheremetjew M."/>
            <person name="Finn R."/>
            <person name="Kale V."/>
            <person name="Holt S."/>
            <person name="Cochrane G."/>
            <person name="Meng A."/>
            <person name="Brown T."/>
            <person name="Cohen L."/>
        </authorList>
    </citation>
    <scope>NUCLEOTIDE SEQUENCE</scope>
    <source>
        <strain evidence="10">NY070348D</strain>
    </source>
</reference>
<dbReference type="Pfam" id="PF00909">
    <property type="entry name" value="Ammonium_transp"/>
    <property type="match status" value="1"/>
</dbReference>
<name>A0A7S2S6X0_9STRA</name>
<feature type="transmembrane region" description="Helical" evidence="8">
    <location>
        <begin position="65"/>
        <end position="84"/>
    </location>
</feature>
<feature type="transmembrane region" description="Helical" evidence="8">
    <location>
        <begin position="315"/>
        <end position="336"/>
    </location>
</feature>
<protein>
    <recommendedName>
        <fullName evidence="8">Ammonium transporter</fullName>
    </recommendedName>
</protein>
<keyword evidence="3 8" id="KW-0813">Transport</keyword>
<keyword evidence="7 8" id="KW-0924">Ammonia transport</keyword>
<dbReference type="InterPro" id="IPR024041">
    <property type="entry name" value="NH4_transpt_AmtB-like_dom"/>
</dbReference>
<evidence type="ECO:0000259" key="9">
    <source>
        <dbReference type="Pfam" id="PF00909"/>
    </source>
</evidence>
<evidence type="ECO:0000256" key="2">
    <source>
        <dbReference type="ARBA" id="ARBA00005887"/>
    </source>
</evidence>
<dbReference type="EMBL" id="HBHK01017390">
    <property type="protein sequence ID" value="CAD9691404.1"/>
    <property type="molecule type" value="Transcribed_RNA"/>
</dbReference>
<comment type="similarity">
    <text evidence="2 8">Belongs to the ammonia transporter channel (TC 1.A.11.2) family.</text>
</comment>
<evidence type="ECO:0000256" key="8">
    <source>
        <dbReference type="RuleBase" id="RU362002"/>
    </source>
</evidence>
<proteinExistence type="inferred from homology"/>
<evidence type="ECO:0000313" key="10">
    <source>
        <dbReference type="EMBL" id="CAD9691404.1"/>
    </source>
</evidence>
<dbReference type="GO" id="GO:0097272">
    <property type="term" value="P:ammonium homeostasis"/>
    <property type="evidence" value="ECO:0007669"/>
    <property type="project" value="TreeGrafter"/>
</dbReference>
<feature type="transmembrane region" description="Helical" evidence="8">
    <location>
        <begin position="143"/>
        <end position="164"/>
    </location>
</feature>
<keyword evidence="6 8" id="KW-0472">Membrane</keyword>
<dbReference type="Gene3D" id="1.10.3430.10">
    <property type="entry name" value="Ammonium transporter AmtB like domains"/>
    <property type="match status" value="1"/>
</dbReference>
<keyword evidence="5 8" id="KW-1133">Transmembrane helix</keyword>
<evidence type="ECO:0000256" key="4">
    <source>
        <dbReference type="ARBA" id="ARBA00022692"/>
    </source>
</evidence>
<comment type="caution">
    <text evidence="8">Lacks conserved residue(s) required for the propagation of feature annotation.</text>
</comment>
<feature type="transmembrane region" description="Helical" evidence="8">
    <location>
        <begin position="398"/>
        <end position="422"/>
    </location>
</feature>
<dbReference type="NCBIfam" id="TIGR00836">
    <property type="entry name" value="amt"/>
    <property type="match status" value="1"/>
</dbReference>
<dbReference type="InterPro" id="IPR029020">
    <property type="entry name" value="Ammonium/urea_transptr"/>
</dbReference>
<evidence type="ECO:0000256" key="5">
    <source>
        <dbReference type="ARBA" id="ARBA00022989"/>
    </source>
</evidence>
<feature type="domain" description="Ammonium transporter AmtB-like" evidence="9">
    <location>
        <begin position="35"/>
        <end position="450"/>
    </location>
</feature>
<evidence type="ECO:0000256" key="6">
    <source>
        <dbReference type="ARBA" id="ARBA00023136"/>
    </source>
</evidence>
<dbReference type="FunFam" id="1.10.3430.10:FF:000008">
    <property type="entry name" value="Ammonium transporter"/>
    <property type="match status" value="1"/>
</dbReference>
<keyword evidence="4 8" id="KW-0812">Transmembrane</keyword>
<dbReference type="GO" id="GO:0008519">
    <property type="term" value="F:ammonium channel activity"/>
    <property type="evidence" value="ECO:0007669"/>
    <property type="project" value="InterPro"/>
</dbReference>
<evidence type="ECO:0000256" key="7">
    <source>
        <dbReference type="ARBA" id="ARBA00023177"/>
    </source>
</evidence>
<evidence type="ECO:0000256" key="3">
    <source>
        <dbReference type="ARBA" id="ARBA00022448"/>
    </source>
</evidence>
<feature type="transmembrane region" description="Helical" evidence="8">
    <location>
        <begin position="33"/>
        <end position="53"/>
    </location>
</feature>
<dbReference type="PANTHER" id="PTHR11730:SF6">
    <property type="entry name" value="AMMONIUM TRANSPORTER"/>
    <property type="match status" value="1"/>
</dbReference>
<accession>A0A7S2S6X0</accession>
<comment type="subcellular location">
    <subcellularLocation>
        <location evidence="8">Cell membrane</location>
        <topology evidence="8">Multi-pass membrane protein</topology>
    </subcellularLocation>
    <subcellularLocation>
        <location evidence="1">Membrane</location>
        <topology evidence="1">Multi-pass membrane protein</topology>
    </subcellularLocation>
</comment>
<dbReference type="AlphaFoldDB" id="A0A7S2S6X0"/>